<dbReference type="Proteomes" id="UP000789702">
    <property type="component" value="Unassembled WGS sequence"/>
</dbReference>
<gene>
    <name evidence="1" type="ORF">DHETER_LOCUS2432</name>
</gene>
<proteinExistence type="predicted"/>
<protein>
    <submittedName>
        <fullName evidence="1">4446_t:CDS:1</fullName>
    </submittedName>
</protein>
<sequence>MTKKSKIYAIGYNAFRQTHPESQDAIISLPIDITEFADKIIWANMNVTLGEKYIKNENDSTVLLTWGFDSVENKIISPTRKSLQRIKKCFGNDNGIRGFLDIDGNVHFESEHSGMYEISNFHAKIVDVSQFWTGNTVIVVTVDGKLYNWNIEQASSEKITLVDDTIDQFFTTVVCGENHCLALTQTGQVFSWGSGRYGQLGHGDTKSLDKPKVIEFFLGLRVTQIACGGWHSAVITDSGDLYTFGWNHLGRLGIPPPDEDDHTQPSINYAEPTLIELDEEKDLGPNVIKVSCGSAHTAIVTDDYRLWTCGWGKYGQQGQGPDKLSDNLTFIPNIFFESRKRKGGFTRRVEVTRDNTSVPNNNPNNFCEDETTEQWNSGSLSCNISTGGEEIASVNKEVPPQCSTRNIDVIPPSNDVNPLTPVMTEMPTTSSDIKYRSSSCSTTPELVFFFIHPTYTTSGPQNCITFPFSSTTTFSNYSVTIIYVSTSVDRVVPCSDLLIKKF</sequence>
<organism evidence="1 2">
    <name type="scientific">Dentiscutata heterogama</name>
    <dbReference type="NCBI Taxonomy" id="1316150"/>
    <lineage>
        <taxon>Eukaryota</taxon>
        <taxon>Fungi</taxon>
        <taxon>Fungi incertae sedis</taxon>
        <taxon>Mucoromycota</taxon>
        <taxon>Glomeromycotina</taxon>
        <taxon>Glomeromycetes</taxon>
        <taxon>Diversisporales</taxon>
        <taxon>Gigasporaceae</taxon>
        <taxon>Dentiscutata</taxon>
    </lineage>
</organism>
<evidence type="ECO:0000313" key="1">
    <source>
        <dbReference type="EMBL" id="CAG8488153.1"/>
    </source>
</evidence>
<dbReference type="EMBL" id="CAJVPU010001781">
    <property type="protein sequence ID" value="CAG8488153.1"/>
    <property type="molecule type" value="Genomic_DNA"/>
</dbReference>
<reference evidence="1" key="1">
    <citation type="submission" date="2021-06" db="EMBL/GenBank/DDBJ databases">
        <authorList>
            <person name="Kallberg Y."/>
            <person name="Tangrot J."/>
            <person name="Rosling A."/>
        </authorList>
    </citation>
    <scope>NUCLEOTIDE SEQUENCE</scope>
    <source>
        <strain evidence="1">IL203A</strain>
    </source>
</reference>
<keyword evidence="2" id="KW-1185">Reference proteome</keyword>
<name>A0ACA9KQV6_9GLOM</name>
<evidence type="ECO:0000313" key="2">
    <source>
        <dbReference type="Proteomes" id="UP000789702"/>
    </source>
</evidence>
<comment type="caution">
    <text evidence="1">The sequence shown here is derived from an EMBL/GenBank/DDBJ whole genome shotgun (WGS) entry which is preliminary data.</text>
</comment>
<accession>A0ACA9KQV6</accession>